<accession>A0ABN6I340</accession>
<dbReference type="EMBL" id="AP024814">
    <property type="protein sequence ID" value="BCZ18005.1"/>
    <property type="molecule type" value="Genomic_DNA"/>
</dbReference>
<evidence type="ECO:0000313" key="2">
    <source>
        <dbReference type="Proteomes" id="UP000826775"/>
    </source>
</evidence>
<name>A0ABN6I340_9HELI</name>
<dbReference type="RefSeq" id="WP_221279269.1">
    <property type="nucleotide sequence ID" value="NZ_AP024814.1"/>
</dbReference>
<keyword evidence="2" id="KW-1185">Reference proteome</keyword>
<protein>
    <submittedName>
        <fullName evidence="1">Uncharacterized protein</fullName>
    </submittedName>
</protein>
<gene>
    <name evidence="1" type="ORF">NHP190003_12870</name>
</gene>
<sequence>MPYILILVIVLGLGLLGALGGIAHLLKANGALKEKLELSQIHLNEQNKHIKALELDHQKYLEHKPQEVKIIRERYKDPKSLKDLKTCHEQLAHIQHLLQIFKEGKR</sequence>
<organism evidence="1 2">
    <name type="scientific">Helicobacter gastrocanis</name>
    <dbReference type="NCBI Taxonomy" id="2849641"/>
    <lineage>
        <taxon>Bacteria</taxon>
        <taxon>Pseudomonadati</taxon>
        <taxon>Campylobacterota</taxon>
        <taxon>Epsilonproteobacteria</taxon>
        <taxon>Campylobacterales</taxon>
        <taxon>Helicobacteraceae</taxon>
        <taxon>Helicobacter</taxon>
    </lineage>
</organism>
<dbReference type="Proteomes" id="UP000826775">
    <property type="component" value="Chromosome"/>
</dbReference>
<evidence type="ECO:0000313" key="1">
    <source>
        <dbReference type="EMBL" id="BCZ18005.1"/>
    </source>
</evidence>
<proteinExistence type="predicted"/>
<reference evidence="1 2" key="1">
    <citation type="submission" date="2021-07" db="EMBL/GenBank/DDBJ databases">
        <title>Novel Helicobacter sp. Isolated from a dog.</title>
        <authorList>
            <person name="Rimbara E."/>
            <person name="Suzuki M."/>
        </authorList>
    </citation>
    <scope>NUCLEOTIDE SEQUENCE [LARGE SCALE GENOMIC DNA]</scope>
    <source>
        <strain evidence="2">NHP19-003</strain>
    </source>
</reference>